<protein>
    <recommendedName>
        <fullName evidence="10">T-cell immunomodulatory protein TIP C2 domain-containing protein</fullName>
    </recommendedName>
</protein>
<dbReference type="PANTHER" id="PTHR13412:SF0">
    <property type="entry name" value="T-CELL IMMUNOMODULATORY PROTEIN"/>
    <property type="match status" value="1"/>
</dbReference>
<evidence type="ECO:0000259" key="10">
    <source>
        <dbReference type="Pfam" id="PF23122"/>
    </source>
</evidence>
<feature type="transmembrane region" description="Helical" evidence="8">
    <location>
        <begin position="540"/>
        <end position="563"/>
    </location>
</feature>
<evidence type="ECO:0000313" key="11">
    <source>
        <dbReference type="Ensembl" id="ENSMMOP00000020522.1"/>
    </source>
</evidence>
<proteinExistence type="inferred from homology"/>
<dbReference type="InterPro" id="IPR028994">
    <property type="entry name" value="Integrin_alpha_N"/>
</dbReference>
<evidence type="ECO:0000256" key="3">
    <source>
        <dbReference type="ARBA" id="ARBA00022692"/>
    </source>
</evidence>
<reference evidence="11" key="1">
    <citation type="submission" date="2025-08" db="UniProtKB">
        <authorList>
            <consortium name="Ensembl"/>
        </authorList>
    </citation>
    <scope>IDENTIFICATION</scope>
</reference>
<dbReference type="Pfam" id="PF13517">
    <property type="entry name" value="FG-GAP_3"/>
    <property type="match status" value="1"/>
</dbReference>
<evidence type="ECO:0000256" key="2">
    <source>
        <dbReference type="ARBA" id="ARBA00006496"/>
    </source>
</evidence>
<sequence length="585" mass="65316">MWIFKFNIVAFMLLFVWQCNTVALQDVTSDLFGVENYGTVAAFGDFYADKQTDIFIIREQSEVLIFFADSNKPYFKPKVNISKNNLPRGTIITSVVPGDYDGDSQMDVLLTAQSSTKMTTVFIFWGHNQTLDLGGRFTLNMTFADQPLVMDFNGDMIPDIFGVTDQDPLTKVCYLTNRSPECQNALTSPVKMRIPNSNAFIDLNKDFTAGKSVKFKQCFDGNFTRADIMPTESPAVKIVGQSTFVDFDGDGYQDHLLPVCEDAACQRSAIYLAKSGSKEWVPVLSDFQRRDTIWSFVAAKPSQPLTLHHGDYNLDGFPDALVILRNTSGSGQHAFLLENVPCNSASCHSVGRMLRIHWDQSDLGAIQNAVMATFFDIYEDGILDMLVLSQAEGKNDLIIHALKNNFEADAYFVKVMVLSGLCSNDCPEGVKPFGVNQPGPYVMYTTVDSNGDLKNASAGQLSQSAYFSLQLPYTLLGLGRSANFLDHLFVGIPRHPGEMDIRKKEWTAIIPNSQLIVIPYPHNKPRSWSAKLYLTPSNSVLLTAIALIGVCVFILVIIGILHWQEKKADDREKRQEAHRFHFDAM</sequence>
<dbReference type="GO" id="GO:0005886">
    <property type="term" value="C:plasma membrane"/>
    <property type="evidence" value="ECO:0007669"/>
    <property type="project" value="TreeGrafter"/>
</dbReference>
<comment type="subcellular location">
    <subcellularLocation>
        <location evidence="1">Membrane</location>
        <topology evidence="1">Single-pass type I membrane protein</topology>
    </subcellularLocation>
</comment>
<evidence type="ECO:0000256" key="6">
    <source>
        <dbReference type="ARBA" id="ARBA00023136"/>
    </source>
</evidence>
<comment type="similarity">
    <text evidence="2">Belongs to the TIP family.</text>
</comment>
<evidence type="ECO:0000256" key="4">
    <source>
        <dbReference type="ARBA" id="ARBA00022729"/>
    </source>
</evidence>
<dbReference type="InterPro" id="IPR057089">
    <property type="entry name" value="C2_TIP"/>
</dbReference>
<dbReference type="STRING" id="94237.ENSMMOP00000020522"/>
<keyword evidence="4 9" id="KW-0732">Signal</keyword>
<evidence type="ECO:0000256" key="7">
    <source>
        <dbReference type="ARBA" id="ARBA00023180"/>
    </source>
</evidence>
<organism evidence="11 12">
    <name type="scientific">Mola mola</name>
    <name type="common">Ocean sunfish</name>
    <name type="synonym">Tetraodon mola</name>
    <dbReference type="NCBI Taxonomy" id="94237"/>
    <lineage>
        <taxon>Eukaryota</taxon>
        <taxon>Metazoa</taxon>
        <taxon>Chordata</taxon>
        <taxon>Craniata</taxon>
        <taxon>Vertebrata</taxon>
        <taxon>Euteleostomi</taxon>
        <taxon>Actinopterygii</taxon>
        <taxon>Neopterygii</taxon>
        <taxon>Teleostei</taxon>
        <taxon>Neoteleostei</taxon>
        <taxon>Acanthomorphata</taxon>
        <taxon>Eupercaria</taxon>
        <taxon>Tetraodontiformes</taxon>
        <taxon>Molidae</taxon>
        <taxon>Mola</taxon>
    </lineage>
</organism>
<evidence type="ECO:0000313" key="12">
    <source>
        <dbReference type="Proteomes" id="UP000261620"/>
    </source>
</evidence>
<feature type="chain" id="PRO_5018787926" description="T-cell immunomodulatory protein TIP C2 domain-containing protein" evidence="9">
    <location>
        <begin position="24"/>
        <end position="585"/>
    </location>
</feature>
<dbReference type="Pfam" id="PF23122">
    <property type="entry name" value="C2_ITFG1"/>
    <property type="match status" value="1"/>
</dbReference>
<reference evidence="11" key="2">
    <citation type="submission" date="2025-09" db="UniProtKB">
        <authorList>
            <consortium name="Ensembl"/>
        </authorList>
    </citation>
    <scope>IDENTIFICATION</scope>
</reference>
<keyword evidence="7" id="KW-0325">Glycoprotein</keyword>
<dbReference type="PANTHER" id="PTHR13412">
    <property type="entry name" value="T-CELL IMMUNOMODULATORY PROTEIN HOMOLOG"/>
    <property type="match status" value="1"/>
</dbReference>
<feature type="signal peptide" evidence="9">
    <location>
        <begin position="1"/>
        <end position="23"/>
    </location>
</feature>
<dbReference type="Ensembl" id="ENSMMOT00000020863.1">
    <property type="protein sequence ID" value="ENSMMOP00000020522.1"/>
    <property type="gene ID" value="ENSMMOG00000015603.1"/>
</dbReference>
<keyword evidence="3 8" id="KW-0812">Transmembrane</keyword>
<keyword evidence="5 8" id="KW-1133">Transmembrane helix</keyword>
<dbReference type="AlphaFoldDB" id="A0A3Q4BK93"/>
<keyword evidence="6 8" id="KW-0472">Membrane</keyword>
<evidence type="ECO:0000256" key="8">
    <source>
        <dbReference type="SAM" id="Phobius"/>
    </source>
</evidence>
<name>A0A3Q4BK93_MOLML</name>
<evidence type="ECO:0000256" key="5">
    <source>
        <dbReference type="ARBA" id="ARBA00022989"/>
    </source>
</evidence>
<dbReference type="Gene3D" id="2.130.10.130">
    <property type="entry name" value="Integrin alpha, N-terminal"/>
    <property type="match status" value="1"/>
</dbReference>
<dbReference type="InterPro" id="IPR013517">
    <property type="entry name" value="FG-GAP"/>
</dbReference>
<evidence type="ECO:0000256" key="9">
    <source>
        <dbReference type="SAM" id="SignalP"/>
    </source>
</evidence>
<dbReference type="Proteomes" id="UP000261620">
    <property type="component" value="Unplaced"/>
</dbReference>
<keyword evidence="12" id="KW-1185">Reference proteome</keyword>
<dbReference type="OMA" id="PGDWIPW"/>
<dbReference type="SUPFAM" id="SSF69318">
    <property type="entry name" value="Integrin alpha N-terminal domain"/>
    <property type="match status" value="1"/>
</dbReference>
<dbReference type="InterPro" id="IPR024881">
    <property type="entry name" value="Tip"/>
</dbReference>
<feature type="domain" description="T-cell immunomodulatory protein TIP C2" evidence="10">
    <location>
        <begin position="432"/>
        <end position="533"/>
    </location>
</feature>
<evidence type="ECO:0000256" key="1">
    <source>
        <dbReference type="ARBA" id="ARBA00004479"/>
    </source>
</evidence>
<accession>A0A3Q4BK93</accession>